<keyword evidence="3" id="KW-0009">Actin-binding</keyword>
<dbReference type="GO" id="GO:0016459">
    <property type="term" value="C:myosin complex"/>
    <property type="evidence" value="ECO:0007669"/>
    <property type="project" value="InterPro"/>
</dbReference>
<evidence type="ECO:0000256" key="3">
    <source>
        <dbReference type="ARBA" id="ARBA00023203"/>
    </source>
</evidence>
<dbReference type="PANTHER" id="PTHR13140:SF706">
    <property type="entry name" value="DILUTE CLASS UNCONVENTIONAL MYOSIN, ISOFORM C"/>
    <property type="match status" value="1"/>
</dbReference>
<gene>
    <name evidence="6" type="ORF">F3Y22_tig00110430pilonHSYRG00152</name>
</gene>
<dbReference type="SUPFAM" id="SSF52540">
    <property type="entry name" value="P-loop containing nucleoside triphosphate hydrolases"/>
    <property type="match status" value="1"/>
</dbReference>
<evidence type="ECO:0000313" key="6">
    <source>
        <dbReference type="EMBL" id="KAE8705031.1"/>
    </source>
</evidence>
<organism evidence="6 7">
    <name type="scientific">Hibiscus syriacus</name>
    <name type="common">Rose of Sharon</name>
    <dbReference type="NCBI Taxonomy" id="106335"/>
    <lineage>
        <taxon>Eukaryota</taxon>
        <taxon>Viridiplantae</taxon>
        <taxon>Streptophyta</taxon>
        <taxon>Embryophyta</taxon>
        <taxon>Tracheophyta</taxon>
        <taxon>Spermatophyta</taxon>
        <taxon>Magnoliopsida</taxon>
        <taxon>eudicotyledons</taxon>
        <taxon>Gunneridae</taxon>
        <taxon>Pentapetalae</taxon>
        <taxon>rosids</taxon>
        <taxon>malvids</taxon>
        <taxon>Malvales</taxon>
        <taxon>Malvaceae</taxon>
        <taxon>Malvoideae</taxon>
        <taxon>Hibiscus</taxon>
    </lineage>
</organism>
<dbReference type="EMBL" id="VEPZ02000983">
    <property type="protein sequence ID" value="KAE8705031.1"/>
    <property type="molecule type" value="Genomic_DNA"/>
</dbReference>
<evidence type="ECO:0000256" key="4">
    <source>
        <dbReference type="SAM" id="MobiDB-lite"/>
    </source>
</evidence>
<evidence type="ECO:0000256" key="2">
    <source>
        <dbReference type="ARBA" id="ARBA00022840"/>
    </source>
</evidence>
<sequence length="452" mass="52419">MAAYSVFSAIQQQIEDLSKLVKQDQYLETMITMNKGRLEHILRNLTGRTDDQEPLSPKTEQIHKEKKMGQRSLGESKPLFFTPKKILTVAIDETYDVSQVFDKMSARVDHVVFPSITSSMKVDSRLQQKQTTKYDKAVMRVELNFEQRHQLQNQMKITDVLRKRITPCYDTGWRVDHYQLGNIGDANVKAKNGKELMADSETRLVQKTINACFYQHCLNLQPNHSQAFTNLGNIYMEWNMVVVASYYKATLAVTTFCQVPDKYEEDVVLHQLRYCGVLKEVRISKSGYPTRMTHQKFVEMYWFLLSETNTPHDPLSISVALLKQFNVLPEIHRARCLFLEHNKGAKNIQSLVCGESIRRKYAIEANRCSAFASQLLDEQLTSVVNLQSVIRWWLVRRDFDNNHNSKQLNHISIKSKRRTGRKLFEAKVFPTVDMETPHEQHIQVVPSVMAEL</sequence>
<dbReference type="GO" id="GO:0005524">
    <property type="term" value="F:ATP binding"/>
    <property type="evidence" value="ECO:0007669"/>
    <property type="project" value="UniProtKB-KW"/>
</dbReference>
<dbReference type="Gene3D" id="1.20.5.4820">
    <property type="match status" value="1"/>
</dbReference>
<dbReference type="InterPro" id="IPR027417">
    <property type="entry name" value="P-loop_NTPase"/>
</dbReference>
<accession>A0A6A3AK81</accession>
<proteinExistence type="predicted"/>
<dbReference type="GO" id="GO:0000146">
    <property type="term" value="F:microfilament motor activity"/>
    <property type="evidence" value="ECO:0007669"/>
    <property type="project" value="TreeGrafter"/>
</dbReference>
<protein>
    <recommendedName>
        <fullName evidence="5">Myosin motor domain-containing protein</fullName>
    </recommendedName>
</protein>
<dbReference type="GO" id="GO:0016020">
    <property type="term" value="C:membrane"/>
    <property type="evidence" value="ECO:0007669"/>
    <property type="project" value="TreeGrafter"/>
</dbReference>
<comment type="caution">
    <text evidence="6">The sequence shown here is derived from an EMBL/GenBank/DDBJ whole genome shotgun (WGS) entry which is preliminary data.</text>
</comment>
<dbReference type="PROSITE" id="PS50096">
    <property type="entry name" value="IQ"/>
    <property type="match status" value="1"/>
</dbReference>
<name>A0A6A3AK81_HIBSY</name>
<dbReference type="PANTHER" id="PTHR13140">
    <property type="entry name" value="MYOSIN"/>
    <property type="match status" value="1"/>
</dbReference>
<keyword evidence="2" id="KW-0067">ATP-binding</keyword>
<dbReference type="AlphaFoldDB" id="A0A6A3AK81"/>
<dbReference type="Pfam" id="PF00063">
    <property type="entry name" value="Myosin_head"/>
    <property type="match status" value="1"/>
</dbReference>
<evidence type="ECO:0000259" key="5">
    <source>
        <dbReference type="Pfam" id="PF00063"/>
    </source>
</evidence>
<evidence type="ECO:0000256" key="1">
    <source>
        <dbReference type="ARBA" id="ARBA00022741"/>
    </source>
</evidence>
<feature type="domain" description="Myosin motor" evidence="5">
    <location>
        <begin position="260"/>
        <end position="310"/>
    </location>
</feature>
<reference evidence="6" key="1">
    <citation type="submission" date="2019-09" db="EMBL/GenBank/DDBJ databases">
        <title>Draft genome information of white flower Hibiscus syriacus.</title>
        <authorList>
            <person name="Kim Y.-M."/>
        </authorList>
    </citation>
    <scope>NUCLEOTIDE SEQUENCE [LARGE SCALE GENOMIC DNA]</scope>
    <source>
        <strain evidence="6">YM2019G1</strain>
    </source>
</reference>
<keyword evidence="7" id="KW-1185">Reference proteome</keyword>
<dbReference type="GO" id="GO:0005737">
    <property type="term" value="C:cytoplasm"/>
    <property type="evidence" value="ECO:0007669"/>
    <property type="project" value="TreeGrafter"/>
</dbReference>
<dbReference type="GO" id="GO:0051015">
    <property type="term" value="F:actin filament binding"/>
    <property type="evidence" value="ECO:0007669"/>
    <property type="project" value="TreeGrafter"/>
</dbReference>
<keyword evidence="1" id="KW-0547">Nucleotide-binding</keyword>
<evidence type="ECO:0000313" key="7">
    <source>
        <dbReference type="Proteomes" id="UP000436088"/>
    </source>
</evidence>
<dbReference type="Proteomes" id="UP000436088">
    <property type="component" value="Unassembled WGS sequence"/>
</dbReference>
<dbReference type="GO" id="GO:0007015">
    <property type="term" value="P:actin filament organization"/>
    <property type="evidence" value="ECO:0007669"/>
    <property type="project" value="TreeGrafter"/>
</dbReference>
<dbReference type="InterPro" id="IPR001609">
    <property type="entry name" value="Myosin_head_motor_dom-like"/>
</dbReference>
<feature type="region of interest" description="Disordered" evidence="4">
    <location>
        <begin position="46"/>
        <end position="69"/>
    </location>
</feature>